<gene>
    <name evidence="1" type="ORF">GGQ74_000095</name>
</gene>
<dbReference type="EMBL" id="JAATJA010000001">
    <property type="protein sequence ID" value="NJB66455.1"/>
    <property type="molecule type" value="Genomic_DNA"/>
</dbReference>
<proteinExistence type="predicted"/>
<keyword evidence="2" id="KW-1185">Reference proteome</keyword>
<evidence type="ECO:0000313" key="2">
    <source>
        <dbReference type="Proteomes" id="UP000580856"/>
    </source>
</evidence>
<organism evidence="1 2">
    <name type="scientific">Desulfobaculum xiamenense</name>
    <dbReference type="NCBI Taxonomy" id="995050"/>
    <lineage>
        <taxon>Bacteria</taxon>
        <taxon>Pseudomonadati</taxon>
        <taxon>Thermodesulfobacteriota</taxon>
        <taxon>Desulfovibrionia</taxon>
        <taxon>Desulfovibrionales</taxon>
        <taxon>Desulfovibrionaceae</taxon>
        <taxon>Desulfobaculum</taxon>
    </lineage>
</organism>
<evidence type="ECO:0000313" key="1">
    <source>
        <dbReference type="EMBL" id="NJB66455.1"/>
    </source>
</evidence>
<comment type="caution">
    <text evidence="1">The sequence shown here is derived from an EMBL/GenBank/DDBJ whole genome shotgun (WGS) entry which is preliminary data.</text>
</comment>
<dbReference type="RefSeq" id="WP_167939592.1">
    <property type="nucleotide sequence ID" value="NZ_JAATJA010000001.1"/>
</dbReference>
<name>A0A846QLZ3_9BACT</name>
<accession>A0A846QLZ3</accession>
<dbReference type="AlphaFoldDB" id="A0A846QLZ3"/>
<dbReference type="Proteomes" id="UP000580856">
    <property type="component" value="Unassembled WGS sequence"/>
</dbReference>
<protein>
    <submittedName>
        <fullName evidence="1">Uncharacterized protein</fullName>
    </submittedName>
</protein>
<reference evidence="1 2" key="1">
    <citation type="submission" date="2020-03" db="EMBL/GenBank/DDBJ databases">
        <title>Genomic Encyclopedia of Type Strains, Phase IV (KMG-IV): sequencing the most valuable type-strain genomes for metagenomic binning, comparative biology and taxonomic classification.</title>
        <authorList>
            <person name="Goeker M."/>
        </authorList>
    </citation>
    <scope>NUCLEOTIDE SEQUENCE [LARGE SCALE GENOMIC DNA]</scope>
    <source>
        <strain evidence="1 2">DSM 24233</strain>
    </source>
</reference>
<sequence length="229" mass="25257">MSDILENVHQVHQHLAEQGWQCSYNKVAADIRRGVLTPRRGGGFSMRAVETYAVAHLVRRVDADPTQDRPLACDEDGETEAQGVATRRGLAHALKLETQQKREALRLQQDLGLLVETATVEGELAARAKAFRLGLEAFGQDAAERVAAVYGGDEDSARALCETLGLGPEMVPVAVDFAHSRTPQLRRLWASMVEDFLDPYATGAWWTEPMREAWEKCASARQAGGDHHE</sequence>